<feature type="coiled-coil region" evidence="1">
    <location>
        <begin position="83"/>
        <end position="117"/>
    </location>
</feature>
<protein>
    <submittedName>
        <fullName evidence="3">Uncharacterized protein</fullName>
    </submittedName>
</protein>
<feature type="region of interest" description="Disordered" evidence="2">
    <location>
        <begin position="284"/>
        <end position="312"/>
    </location>
</feature>
<reference evidence="3 4" key="1">
    <citation type="submission" date="2024-08" db="EMBL/GenBank/DDBJ databases">
        <authorList>
            <person name="Cucini C."/>
            <person name="Frati F."/>
        </authorList>
    </citation>
    <scope>NUCLEOTIDE SEQUENCE [LARGE SCALE GENOMIC DNA]</scope>
</reference>
<accession>A0ABP1RWP4</accession>
<name>A0ABP1RWP4_9HEXA</name>
<feature type="region of interest" description="Disordered" evidence="2">
    <location>
        <begin position="18"/>
        <end position="37"/>
    </location>
</feature>
<gene>
    <name evidence="3" type="ORF">ODALV1_LOCUS27094</name>
</gene>
<feature type="compositionally biased region" description="Polar residues" evidence="2">
    <location>
        <begin position="288"/>
        <end position="312"/>
    </location>
</feature>
<feature type="compositionally biased region" description="Polar residues" evidence="2">
    <location>
        <begin position="18"/>
        <end position="27"/>
    </location>
</feature>
<sequence length="312" mass="35329">MPNNSTMDIADPYQNASDIESGQSFANGNPIDGSPVTELTSNEKTLLLAMTSNMERLLKQPKKQIDDLHKLLQEQSKQNKHRFEGIEKENKDLKSKLSSLQRENESLQVELREKNIIVTGLKDSENESELQLFNSVCELLNSITDKCDNPSIKVRPDKVYRINKFNIERIRPVRVKFSTISARDHIFRNRDKVLSPCVLKADIPFSMRRDHAILKQKEAELIDNGEPCTINMKKRQLETNGETFEVIDGQLENSVTVANRFPSPNVTNPPNKRLRNGRGVVGNFLGKASTQGNTPQTSRQASGRARNQQSNM</sequence>
<evidence type="ECO:0000313" key="3">
    <source>
        <dbReference type="EMBL" id="CAL8137813.1"/>
    </source>
</evidence>
<evidence type="ECO:0000256" key="1">
    <source>
        <dbReference type="SAM" id="Coils"/>
    </source>
</evidence>
<comment type="caution">
    <text evidence="3">The sequence shown here is derived from an EMBL/GenBank/DDBJ whole genome shotgun (WGS) entry which is preliminary data.</text>
</comment>
<keyword evidence="1" id="KW-0175">Coiled coil</keyword>
<dbReference type="Proteomes" id="UP001642540">
    <property type="component" value="Unassembled WGS sequence"/>
</dbReference>
<keyword evidence="4" id="KW-1185">Reference proteome</keyword>
<evidence type="ECO:0000313" key="4">
    <source>
        <dbReference type="Proteomes" id="UP001642540"/>
    </source>
</evidence>
<organism evidence="3 4">
    <name type="scientific">Orchesella dallaii</name>
    <dbReference type="NCBI Taxonomy" id="48710"/>
    <lineage>
        <taxon>Eukaryota</taxon>
        <taxon>Metazoa</taxon>
        <taxon>Ecdysozoa</taxon>
        <taxon>Arthropoda</taxon>
        <taxon>Hexapoda</taxon>
        <taxon>Collembola</taxon>
        <taxon>Entomobryomorpha</taxon>
        <taxon>Entomobryoidea</taxon>
        <taxon>Orchesellidae</taxon>
        <taxon>Orchesellinae</taxon>
        <taxon>Orchesella</taxon>
    </lineage>
</organism>
<evidence type="ECO:0000256" key="2">
    <source>
        <dbReference type="SAM" id="MobiDB-lite"/>
    </source>
</evidence>
<dbReference type="EMBL" id="CAXLJM020000119">
    <property type="protein sequence ID" value="CAL8137813.1"/>
    <property type="molecule type" value="Genomic_DNA"/>
</dbReference>
<proteinExistence type="predicted"/>